<feature type="compositionally biased region" description="Polar residues" evidence="8">
    <location>
        <begin position="206"/>
        <end position="226"/>
    </location>
</feature>
<keyword evidence="3 6" id="KW-0863">Zinc-finger</keyword>
<feature type="region of interest" description="Disordered" evidence="8">
    <location>
        <begin position="476"/>
        <end position="500"/>
    </location>
</feature>
<feature type="domain" description="GATA-type" evidence="9">
    <location>
        <begin position="432"/>
        <end position="485"/>
    </location>
</feature>
<dbReference type="Proteomes" id="UP001150217">
    <property type="component" value="Unassembled WGS sequence"/>
</dbReference>
<feature type="compositionally biased region" description="Polar residues" evidence="8">
    <location>
        <begin position="253"/>
        <end position="262"/>
    </location>
</feature>
<dbReference type="InterPro" id="IPR000679">
    <property type="entry name" value="Znf_GATA"/>
</dbReference>
<dbReference type="InterPro" id="IPR039355">
    <property type="entry name" value="Transcription_factor_GATA"/>
</dbReference>
<feature type="region of interest" description="Disordered" evidence="8">
    <location>
        <begin position="516"/>
        <end position="596"/>
    </location>
</feature>
<feature type="region of interest" description="Disordered" evidence="8">
    <location>
        <begin position="160"/>
        <end position="276"/>
    </location>
</feature>
<dbReference type="CDD" id="cd00202">
    <property type="entry name" value="ZnF_GATA"/>
    <property type="match status" value="2"/>
</dbReference>
<dbReference type="EMBL" id="JANVFT010000112">
    <property type="protein sequence ID" value="KAJ4466799.1"/>
    <property type="molecule type" value="Genomic_DNA"/>
</dbReference>
<dbReference type="SMART" id="SM00401">
    <property type="entry name" value="ZnF_GATA"/>
    <property type="match status" value="2"/>
</dbReference>
<evidence type="ECO:0000259" key="9">
    <source>
        <dbReference type="PROSITE" id="PS50114"/>
    </source>
</evidence>
<feature type="compositionally biased region" description="Basic residues" evidence="8">
    <location>
        <begin position="568"/>
        <end position="577"/>
    </location>
</feature>
<feature type="compositionally biased region" description="Low complexity" evidence="8">
    <location>
        <begin position="758"/>
        <end position="772"/>
    </location>
</feature>
<feature type="compositionally biased region" description="Low complexity" evidence="8">
    <location>
        <begin position="48"/>
        <end position="76"/>
    </location>
</feature>
<accession>A0ABQ8V5H0</accession>
<dbReference type="PROSITE" id="PS50114">
    <property type="entry name" value="GATA_ZN_FINGER_2"/>
    <property type="match status" value="2"/>
</dbReference>
<evidence type="ECO:0000256" key="6">
    <source>
        <dbReference type="PROSITE-ProRule" id="PRU00094"/>
    </source>
</evidence>
<feature type="compositionally biased region" description="Polar residues" evidence="8">
    <location>
        <begin position="166"/>
        <end position="187"/>
    </location>
</feature>
<keyword evidence="5" id="KW-0539">Nucleus</keyword>
<evidence type="ECO:0000256" key="7">
    <source>
        <dbReference type="SAM" id="Coils"/>
    </source>
</evidence>
<feature type="compositionally biased region" description="Gly residues" evidence="8">
    <location>
        <begin position="403"/>
        <end position="422"/>
    </location>
</feature>
<dbReference type="Gene3D" id="3.30.50.10">
    <property type="entry name" value="Erythroid Transcription Factor GATA-1, subunit A"/>
    <property type="match status" value="2"/>
</dbReference>
<dbReference type="PANTHER" id="PTHR10071">
    <property type="entry name" value="TRANSCRIPTION FACTOR GATA FAMILY MEMBER"/>
    <property type="match status" value="1"/>
</dbReference>
<dbReference type="SUPFAM" id="SSF57716">
    <property type="entry name" value="Glucocorticoid receptor-like (DNA-binding domain)"/>
    <property type="match status" value="2"/>
</dbReference>
<comment type="caution">
    <text evidence="10">The sequence shown here is derived from an EMBL/GenBank/DDBJ whole genome shotgun (WGS) entry which is preliminary data.</text>
</comment>
<evidence type="ECO:0000256" key="2">
    <source>
        <dbReference type="ARBA" id="ARBA00022723"/>
    </source>
</evidence>
<protein>
    <recommendedName>
        <fullName evidence="9">GATA-type domain-containing protein</fullName>
    </recommendedName>
</protein>
<dbReference type="PANTHER" id="PTHR10071:SF281">
    <property type="entry name" value="BOX A-BINDING FACTOR-RELATED"/>
    <property type="match status" value="1"/>
</dbReference>
<name>A0ABQ8V5H0_9AGAR</name>
<feature type="region of interest" description="Disordered" evidence="8">
    <location>
        <begin position="745"/>
        <end position="802"/>
    </location>
</feature>
<comment type="subcellular location">
    <subcellularLocation>
        <location evidence="1">Nucleus</location>
    </subcellularLocation>
</comment>
<keyword evidence="11" id="KW-1185">Reference proteome</keyword>
<dbReference type="Pfam" id="PF00320">
    <property type="entry name" value="GATA"/>
    <property type="match status" value="2"/>
</dbReference>
<feature type="compositionally biased region" description="Low complexity" evidence="8">
    <location>
        <begin position="192"/>
        <end position="205"/>
    </location>
</feature>
<evidence type="ECO:0000256" key="4">
    <source>
        <dbReference type="ARBA" id="ARBA00022833"/>
    </source>
</evidence>
<dbReference type="PROSITE" id="PS00344">
    <property type="entry name" value="GATA_ZN_FINGER_1"/>
    <property type="match status" value="2"/>
</dbReference>
<evidence type="ECO:0000313" key="11">
    <source>
        <dbReference type="Proteomes" id="UP001150217"/>
    </source>
</evidence>
<evidence type="ECO:0000256" key="3">
    <source>
        <dbReference type="ARBA" id="ARBA00022771"/>
    </source>
</evidence>
<feature type="region of interest" description="Disordered" evidence="8">
    <location>
        <begin position="48"/>
        <end position="77"/>
    </location>
</feature>
<organism evidence="10 11">
    <name type="scientific">Lentinula lateritia</name>
    <dbReference type="NCBI Taxonomy" id="40482"/>
    <lineage>
        <taxon>Eukaryota</taxon>
        <taxon>Fungi</taxon>
        <taxon>Dikarya</taxon>
        <taxon>Basidiomycota</taxon>
        <taxon>Agaricomycotina</taxon>
        <taxon>Agaricomycetes</taxon>
        <taxon>Agaricomycetidae</taxon>
        <taxon>Agaricales</taxon>
        <taxon>Marasmiineae</taxon>
        <taxon>Omphalotaceae</taxon>
        <taxon>Lentinula</taxon>
    </lineage>
</organism>
<feature type="compositionally biased region" description="Basic and acidic residues" evidence="8">
    <location>
        <begin position="745"/>
        <end position="755"/>
    </location>
</feature>
<feature type="region of interest" description="Disordered" evidence="8">
    <location>
        <begin position="636"/>
        <end position="688"/>
    </location>
</feature>
<feature type="coiled-coil region" evidence="7">
    <location>
        <begin position="710"/>
        <end position="737"/>
    </location>
</feature>
<keyword evidence="2" id="KW-0479">Metal-binding</keyword>
<feature type="compositionally biased region" description="Low complexity" evidence="8">
    <location>
        <begin position="228"/>
        <end position="251"/>
    </location>
</feature>
<dbReference type="InterPro" id="IPR013088">
    <property type="entry name" value="Znf_NHR/GATA"/>
</dbReference>
<feature type="region of interest" description="Disordered" evidence="8">
    <location>
        <begin position="319"/>
        <end position="426"/>
    </location>
</feature>
<feature type="region of interest" description="Disordered" evidence="8">
    <location>
        <begin position="96"/>
        <end position="122"/>
    </location>
</feature>
<evidence type="ECO:0000256" key="8">
    <source>
        <dbReference type="SAM" id="MobiDB-lite"/>
    </source>
</evidence>
<keyword evidence="4" id="KW-0862">Zinc</keyword>
<keyword evidence="7" id="KW-0175">Coiled coil</keyword>
<feature type="compositionally biased region" description="Low complexity" evidence="8">
    <location>
        <begin position="356"/>
        <end position="371"/>
    </location>
</feature>
<proteinExistence type="predicted"/>
<feature type="domain" description="GATA-type" evidence="9">
    <location>
        <begin position="129"/>
        <end position="176"/>
    </location>
</feature>
<feature type="compositionally biased region" description="Polar residues" evidence="8">
    <location>
        <begin position="106"/>
        <end position="119"/>
    </location>
</feature>
<feature type="compositionally biased region" description="Basic and acidic residues" evidence="8">
    <location>
        <begin position="546"/>
        <end position="556"/>
    </location>
</feature>
<evidence type="ECO:0000256" key="1">
    <source>
        <dbReference type="ARBA" id="ARBA00004123"/>
    </source>
</evidence>
<reference evidence="10" key="1">
    <citation type="submission" date="2022-08" db="EMBL/GenBank/DDBJ databases">
        <title>A Global Phylogenomic Analysis of the Shiitake Genus Lentinula.</title>
        <authorList>
            <consortium name="DOE Joint Genome Institute"/>
            <person name="Sierra-Patev S."/>
            <person name="Min B."/>
            <person name="Naranjo-Ortiz M."/>
            <person name="Looney B."/>
            <person name="Konkel Z."/>
            <person name="Slot J.C."/>
            <person name="Sakamoto Y."/>
            <person name="Steenwyk J.L."/>
            <person name="Rokas A."/>
            <person name="Carro J."/>
            <person name="Camarero S."/>
            <person name="Ferreira P."/>
            <person name="Molpeceres G."/>
            <person name="Ruiz-Duenas F.J."/>
            <person name="Serrano A."/>
            <person name="Henrissat B."/>
            <person name="Drula E."/>
            <person name="Hughes K.W."/>
            <person name="Mata J.L."/>
            <person name="Ishikawa N.K."/>
            <person name="Vargas-Isla R."/>
            <person name="Ushijima S."/>
            <person name="Smith C.A."/>
            <person name="Ahrendt S."/>
            <person name="Andreopoulos W."/>
            <person name="He G."/>
            <person name="Labutti K."/>
            <person name="Lipzen A."/>
            <person name="Ng V."/>
            <person name="Riley R."/>
            <person name="Sandor L."/>
            <person name="Barry K."/>
            <person name="Martinez A.T."/>
            <person name="Xiao Y."/>
            <person name="Gibbons J.G."/>
            <person name="Terashima K."/>
            <person name="Grigoriev I.V."/>
            <person name="Hibbett D.S."/>
        </authorList>
    </citation>
    <scope>NUCLEOTIDE SEQUENCE</scope>
    <source>
        <strain evidence="10">RHP3577 ss4</strain>
    </source>
</reference>
<sequence length="802" mass="81926">MELPIPASFNAIHAASLATITKYTQYAAGPASTVCATKHPARQLSDLSADLSSSTANSTSAESPDSSDSNSVTSPSIQTQQLVMELARLHKNSDTVLDPQLDSHSDSASPTLTNQSQADKLSPVVRQPCENCHTLDTPLWRRDSEGHPVCNACGLYAKAGKGRRPATTSTTLASHSPGPSESQTTPAPNGESASSLSAPAAGSPANNKNISPARSPPSVSFFNSHQLPHPALGSPHGSSSSGLHLPHQLSPVVSGSSASTNPIGVPPADPAPTVIGPGTCPGDGRCDGTGGSKTCSGCPTFNNNVNNAFTMCARVEEGDRKRSPATSQQQHSQHYTTGVATSLHHPMPPQQISQHTGSATAAGASPSMMSGVTPGGDGSGSVDPNNHNGGGGGPTGSGNTNNFGGGDGSGGGGPGTPGGGNGNNNSRKVRAAVGALCCANCGTSATPLWRRDDVGNNICNACGLYFKLHGTHRPTSMKKTVIKRRKRVPAAAGTGPPIPMRMTDQAAAEALVAVGRAGGSSAPGEESDDHEALEGEQPKRKRPRKSKGEGVYEGDLHQWTGEGGSPSMHHHPIHRPHSIPPMGFMHPSLQRPGSSSFNHGGGMLPGINSMDVSGGDPSKGLGGMVFVPGGPGVPGTAAVAGGSNSPGYIRSGSPHAHSPSNGQHSGALLLPSPQGPGGMFQPLDVPGGSGTGSTMVAVLPGTTFALIPSVSELERHYAELRDQKMRMEEILERTEKMMQGIKRGIDEMRGGDSGEVRSSSAAPGSTPAPSAPIQRPPSSSVSEKDRRESVWTVVDATNRGNE</sequence>
<dbReference type="PRINTS" id="PR00619">
    <property type="entry name" value="GATAZNFINGER"/>
</dbReference>
<evidence type="ECO:0000313" key="10">
    <source>
        <dbReference type="EMBL" id="KAJ4466799.1"/>
    </source>
</evidence>
<evidence type="ECO:0000256" key="5">
    <source>
        <dbReference type="ARBA" id="ARBA00023242"/>
    </source>
</evidence>
<gene>
    <name evidence="10" type="ORF">C8R41DRAFT_856398</name>
</gene>
<feature type="compositionally biased region" description="Basic residues" evidence="8">
    <location>
        <begin position="476"/>
        <end position="488"/>
    </location>
</feature>